<evidence type="ECO:0000313" key="2">
    <source>
        <dbReference type="EMBL" id="KYO48280.1"/>
    </source>
</evidence>
<feature type="compositionally biased region" description="Basic and acidic residues" evidence="1">
    <location>
        <begin position="23"/>
        <end position="44"/>
    </location>
</feature>
<keyword evidence="3" id="KW-1185">Reference proteome</keyword>
<feature type="compositionally biased region" description="Polar residues" evidence="1">
    <location>
        <begin position="48"/>
        <end position="63"/>
    </location>
</feature>
<accession>A0A151PGX2</accession>
<sequence>MTAAGLQIKQVGGLCLEAEELKPVVEDSDRDTNNPLHSTKEEAKQGISRMTNRQELASGQVRQKPTDHAML</sequence>
<name>A0A151PGX2_ALLMI</name>
<proteinExistence type="predicted"/>
<comment type="caution">
    <text evidence="2">The sequence shown here is derived from an EMBL/GenBank/DDBJ whole genome shotgun (WGS) entry which is preliminary data.</text>
</comment>
<organism evidence="2 3">
    <name type="scientific">Alligator mississippiensis</name>
    <name type="common">American alligator</name>
    <dbReference type="NCBI Taxonomy" id="8496"/>
    <lineage>
        <taxon>Eukaryota</taxon>
        <taxon>Metazoa</taxon>
        <taxon>Chordata</taxon>
        <taxon>Craniata</taxon>
        <taxon>Vertebrata</taxon>
        <taxon>Euteleostomi</taxon>
        <taxon>Archelosauria</taxon>
        <taxon>Archosauria</taxon>
        <taxon>Crocodylia</taxon>
        <taxon>Alligatoridae</taxon>
        <taxon>Alligatorinae</taxon>
        <taxon>Alligator</taxon>
    </lineage>
</organism>
<reference evidence="2 3" key="1">
    <citation type="journal article" date="2012" name="Genome Biol.">
        <title>Sequencing three crocodilian genomes to illuminate the evolution of archosaurs and amniotes.</title>
        <authorList>
            <person name="St John J.A."/>
            <person name="Braun E.L."/>
            <person name="Isberg S.R."/>
            <person name="Miles L.G."/>
            <person name="Chong A.Y."/>
            <person name="Gongora J."/>
            <person name="Dalzell P."/>
            <person name="Moran C."/>
            <person name="Bed'hom B."/>
            <person name="Abzhanov A."/>
            <person name="Burgess S.C."/>
            <person name="Cooksey A.M."/>
            <person name="Castoe T.A."/>
            <person name="Crawford N.G."/>
            <person name="Densmore L.D."/>
            <person name="Drew J.C."/>
            <person name="Edwards S.V."/>
            <person name="Faircloth B.C."/>
            <person name="Fujita M.K."/>
            <person name="Greenwold M.J."/>
            <person name="Hoffmann F.G."/>
            <person name="Howard J.M."/>
            <person name="Iguchi T."/>
            <person name="Janes D.E."/>
            <person name="Khan S.Y."/>
            <person name="Kohno S."/>
            <person name="de Koning A.J."/>
            <person name="Lance S.L."/>
            <person name="McCarthy F.M."/>
            <person name="McCormack J.E."/>
            <person name="Merchant M.E."/>
            <person name="Peterson D.G."/>
            <person name="Pollock D.D."/>
            <person name="Pourmand N."/>
            <person name="Raney B.J."/>
            <person name="Roessler K.A."/>
            <person name="Sanford J.R."/>
            <person name="Sawyer R.H."/>
            <person name="Schmidt C.J."/>
            <person name="Triplett E.W."/>
            <person name="Tuberville T.D."/>
            <person name="Venegas-Anaya M."/>
            <person name="Howard J.T."/>
            <person name="Jarvis E.D."/>
            <person name="Guillette L.J.Jr."/>
            <person name="Glenn T.C."/>
            <person name="Green R.E."/>
            <person name="Ray D.A."/>
        </authorList>
    </citation>
    <scope>NUCLEOTIDE SEQUENCE [LARGE SCALE GENOMIC DNA]</scope>
    <source>
        <strain evidence="2">KSC_2009_1</strain>
    </source>
</reference>
<dbReference type="Proteomes" id="UP000050525">
    <property type="component" value="Unassembled WGS sequence"/>
</dbReference>
<gene>
    <name evidence="2" type="ORF">Y1Q_0018573</name>
</gene>
<protein>
    <submittedName>
        <fullName evidence="2">Uncharacterized protein</fullName>
    </submittedName>
</protein>
<evidence type="ECO:0000313" key="3">
    <source>
        <dbReference type="Proteomes" id="UP000050525"/>
    </source>
</evidence>
<dbReference type="AlphaFoldDB" id="A0A151PGX2"/>
<evidence type="ECO:0000256" key="1">
    <source>
        <dbReference type="SAM" id="MobiDB-lite"/>
    </source>
</evidence>
<dbReference type="EMBL" id="AKHW03000230">
    <property type="protein sequence ID" value="KYO48280.1"/>
    <property type="molecule type" value="Genomic_DNA"/>
</dbReference>
<feature type="region of interest" description="Disordered" evidence="1">
    <location>
        <begin position="23"/>
        <end position="71"/>
    </location>
</feature>